<evidence type="ECO:0000313" key="2">
    <source>
        <dbReference type="EMBL" id="CEA00200.1"/>
    </source>
</evidence>
<gene>
    <name evidence="2" type="ORF">BN1048_00863</name>
</gene>
<dbReference type="Gene3D" id="3.40.1530.30">
    <property type="entry name" value="Uncharacterised family UPF0302, N-terminal domain"/>
    <property type="match status" value="1"/>
</dbReference>
<dbReference type="InterPro" id="IPR014963">
    <property type="entry name" value="UPF0302_N"/>
</dbReference>
<feature type="domain" description="IDEAL" evidence="1">
    <location>
        <begin position="119"/>
        <end position="150"/>
    </location>
</feature>
<proteinExistence type="predicted"/>
<keyword evidence="3" id="KW-1185">Reference proteome</keyword>
<dbReference type="InterPro" id="IPR011188">
    <property type="entry name" value="UPF0302"/>
</dbReference>
<dbReference type="OrthoDB" id="2155814at2"/>
<dbReference type="PIRSF" id="PIRSF007165">
    <property type="entry name" value="UCP007165"/>
    <property type="match status" value="1"/>
</dbReference>
<dbReference type="STRING" id="1461582.BN1048_00863"/>
<dbReference type="RefSeq" id="WP_035808814.1">
    <property type="nucleotide sequence ID" value="NZ_CCSE01000001.1"/>
</dbReference>
<dbReference type="Pfam" id="PF08864">
    <property type="entry name" value="UPF0302"/>
    <property type="match status" value="1"/>
</dbReference>
<dbReference type="Pfam" id="PF08858">
    <property type="entry name" value="IDEAL"/>
    <property type="match status" value="1"/>
</dbReference>
<reference evidence="2 3" key="1">
    <citation type="submission" date="2014-07" db="EMBL/GenBank/DDBJ databases">
        <authorList>
            <person name="Urmite Genomes Urmite Genomes"/>
        </authorList>
    </citation>
    <scope>NUCLEOTIDE SEQUENCE [LARGE SCALE GENOMIC DNA]</scope>
    <source>
        <strain evidence="2 3">13MG44_air</strain>
    </source>
</reference>
<dbReference type="Proteomes" id="UP000044136">
    <property type="component" value="Unassembled WGS sequence"/>
</dbReference>
<organism evidence="2 3">
    <name type="scientific">Jeotgalicoccus saudimassiliensis</name>
    <dbReference type="NCBI Taxonomy" id="1461582"/>
    <lineage>
        <taxon>Bacteria</taxon>
        <taxon>Bacillati</taxon>
        <taxon>Bacillota</taxon>
        <taxon>Bacilli</taxon>
        <taxon>Bacillales</taxon>
        <taxon>Staphylococcaceae</taxon>
        <taxon>Jeotgalicoccus</taxon>
    </lineage>
</organism>
<protein>
    <recommendedName>
        <fullName evidence="1">IDEAL domain-containing protein</fullName>
    </recommendedName>
</protein>
<name>A0A078M210_9STAP</name>
<dbReference type="InterPro" id="IPR014957">
    <property type="entry name" value="IDEAL_dom"/>
</dbReference>
<accession>A0A078M210</accession>
<sequence>MRKTSFKKDFINYCLYNYEFKDHTAVWILNFIKSHPLITHNISFTNTSLDRKLRIAESNTNRPTLMFEKSGTVTANGETIFHELNLNKTDELYVEFIFSKNDLRYNQAKSEELVKNDEILLEDIKELENLIDEALVLKDEERFYELTDELQKLNDKRG</sequence>
<dbReference type="AlphaFoldDB" id="A0A078M210"/>
<dbReference type="EMBL" id="CCSE01000001">
    <property type="protein sequence ID" value="CEA00200.1"/>
    <property type="molecule type" value="Genomic_DNA"/>
</dbReference>
<evidence type="ECO:0000259" key="1">
    <source>
        <dbReference type="SMART" id="SM00914"/>
    </source>
</evidence>
<dbReference type="HOGENOM" id="CLU_122408_0_0_9"/>
<dbReference type="SMART" id="SM00914">
    <property type="entry name" value="IDEAL"/>
    <property type="match status" value="1"/>
</dbReference>
<dbReference type="InterPro" id="IPR038091">
    <property type="entry name" value="UPF0302_N_sf"/>
</dbReference>
<evidence type="ECO:0000313" key="3">
    <source>
        <dbReference type="Proteomes" id="UP000044136"/>
    </source>
</evidence>
<dbReference type="eggNOG" id="COG5582">
    <property type="taxonomic scope" value="Bacteria"/>
</dbReference>